<sequence length="963" mass="108121">MTTNQQATSTPTVHHAIVKSIFSGDTLVVKPLSRAAANEAEQRISLNYIIAPKLARPPTDTSAGGPSADEPYAFETREFLRKKLVGQEICYTVDFQIPQSNRLMCTVYLGKDKETGENIIESLLSEGLVELRQPSGQRANDTKYQRLVIIDEQAKSNKRGRYSDQLAEVHVRNMKWSLENPKQFVDEHKSQPPLDAIVEFVRDGNTVRCLLLPSYYLVTVQIAGIKCPMLKREGSSTNETNEPFAEEAKQYVDTRLLQRQVKVILDGVNNQNLVGTLLHPNGNIALHLLKEGLAKCVDWSLTLLQPGWREKYRATEKYAKDNRLRIWKNYVAQAGHTDNDSHASNEAGVTSSNGKSSDPSLKGYQAKVLEVINGDALTIRDLRDNKVRKIYLSSVRAPRAADLQKNDENNPNANRQQIKRPLYEIPYLFEARELLRKRLIGKTVRVVTDYVQAASNDFPEKICCTVYAGNVNLGEALISKGLAKTVRHRQDDEQRSSHYDDLLTAEQQAEKRAVGLFSNGNGLQRIVDMTGDSNKERAKGLLNVLQQKGRMEGVVEFVASGSRFRVHLLKDNWIISFILSSISCPRGERRVPVGGNSQQQKVEPAEPFGAEALTFSKEHFLQRDVFVEIESMDRGGSFIGRLSTADGHSAALMLVQAGLAKVHDSAYGTPLYKQLLEAEDKCRKERVGVWTNYEEPTPKDDEDNEGENNPEGGQEEAVLGPAPINFNDSRFRRVVVTHVTSDLKLYVQYSEQGPKVEQLQSELRDIFSQTKPVGGHVVKKGELLAARYTADNEWYRARVEKIENNNRVSVYFIDYGNREVISDSSRFTTLPPGFSQLPAQAHECDIAYVRPPPDEDDREEAKNALLGEIGNDECLMRVEYRQNNSEHVSLYRASNKENIIKTLAEQGLIVVGQGRGGRPARPTPLYDELQQAQAKAKSSRVGLWQYSDQIEDDATEFGFNGRK</sequence>
<evidence type="ECO:0000313" key="8">
    <source>
        <dbReference type="EMBL" id="CAF0755459.1"/>
    </source>
</evidence>
<dbReference type="PANTHER" id="PTHR12302:SF2">
    <property type="entry name" value="STAPHYLOCOCCAL NUCLEASE DOMAIN-CONTAINING PROTEIN 1"/>
    <property type="match status" value="1"/>
</dbReference>
<reference evidence="8" key="1">
    <citation type="submission" date="2021-02" db="EMBL/GenBank/DDBJ databases">
        <authorList>
            <person name="Nowell W R."/>
        </authorList>
    </citation>
    <scope>NUCLEOTIDE SEQUENCE</scope>
</reference>
<evidence type="ECO:0000256" key="1">
    <source>
        <dbReference type="ARBA" id="ARBA00004496"/>
    </source>
</evidence>
<evidence type="ECO:0000256" key="5">
    <source>
        <dbReference type="SAM" id="MobiDB-lite"/>
    </source>
</evidence>
<dbReference type="OrthoDB" id="10023235at2759"/>
<comment type="caution">
    <text evidence="8">The sequence shown here is derived from an EMBL/GenBank/DDBJ whole genome shotgun (WGS) entry which is preliminary data.</text>
</comment>
<gene>
    <name evidence="8" type="ORF">EDS130_LOCUS2520</name>
</gene>
<dbReference type="Pfam" id="PF00565">
    <property type="entry name" value="SNase"/>
    <property type="match status" value="4"/>
</dbReference>
<dbReference type="GO" id="GO:0006402">
    <property type="term" value="P:mRNA catabolic process"/>
    <property type="evidence" value="ECO:0007669"/>
    <property type="project" value="UniProtKB-UniRule"/>
</dbReference>
<dbReference type="SMART" id="SM00318">
    <property type="entry name" value="SNc"/>
    <property type="match status" value="4"/>
</dbReference>
<dbReference type="Gene3D" id="2.30.30.140">
    <property type="match status" value="1"/>
</dbReference>
<dbReference type="InterPro" id="IPR002999">
    <property type="entry name" value="Tudor"/>
</dbReference>
<dbReference type="GO" id="GO:0005634">
    <property type="term" value="C:nucleus"/>
    <property type="evidence" value="ECO:0007669"/>
    <property type="project" value="TreeGrafter"/>
</dbReference>
<evidence type="ECO:0000256" key="4">
    <source>
        <dbReference type="PIRNR" id="PIRNR017179"/>
    </source>
</evidence>
<dbReference type="FunFam" id="2.30.30.140:FF:000018">
    <property type="entry name" value="Serine/threonine-protein kinase 31"/>
    <property type="match status" value="1"/>
</dbReference>
<feature type="compositionally biased region" description="Polar residues" evidence="5">
    <location>
        <begin position="344"/>
        <end position="359"/>
    </location>
</feature>
<evidence type="ECO:0000313" key="9">
    <source>
        <dbReference type="Proteomes" id="UP000663852"/>
    </source>
</evidence>
<dbReference type="PANTHER" id="PTHR12302">
    <property type="entry name" value="EBNA2 BINDING PROTEIN P100"/>
    <property type="match status" value="1"/>
</dbReference>
<dbReference type="SUPFAM" id="SSF63748">
    <property type="entry name" value="Tudor/PWWP/MBT"/>
    <property type="match status" value="1"/>
</dbReference>
<feature type="domain" description="TNase-like" evidence="7">
    <location>
        <begin position="362"/>
        <end position="519"/>
    </location>
</feature>
<dbReference type="SUPFAM" id="SSF50199">
    <property type="entry name" value="Staphylococcal nuclease"/>
    <property type="match status" value="5"/>
</dbReference>
<keyword evidence="3" id="KW-0677">Repeat</keyword>
<dbReference type="PROSITE" id="PS50830">
    <property type="entry name" value="TNASE_3"/>
    <property type="match status" value="4"/>
</dbReference>
<dbReference type="GO" id="GO:0003723">
    <property type="term" value="F:RNA binding"/>
    <property type="evidence" value="ECO:0007669"/>
    <property type="project" value="UniProtKB-UniRule"/>
</dbReference>
<accession>A0A813PM67</accession>
<dbReference type="GO" id="GO:0031047">
    <property type="term" value="P:regulatory ncRNA-mediated gene silencing"/>
    <property type="evidence" value="ECO:0007669"/>
    <property type="project" value="UniProtKB-UniRule"/>
</dbReference>
<dbReference type="GO" id="GO:0005829">
    <property type="term" value="C:cytosol"/>
    <property type="evidence" value="ECO:0007669"/>
    <property type="project" value="UniProtKB-UniRule"/>
</dbReference>
<dbReference type="Pfam" id="PF00567">
    <property type="entry name" value="TUDOR"/>
    <property type="match status" value="1"/>
</dbReference>
<evidence type="ECO:0000259" key="6">
    <source>
        <dbReference type="PROSITE" id="PS50304"/>
    </source>
</evidence>
<evidence type="ECO:0000256" key="3">
    <source>
        <dbReference type="ARBA" id="ARBA00022737"/>
    </source>
</evidence>
<dbReference type="GO" id="GO:0031332">
    <property type="term" value="C:RNAi effector complex"/>
    <property type="evidence" value="ECO:0007669"/>
    <property type="project" value="InterPro"/>
</dbReference>
<dbReference type="EMBL" id="CAJNOJ010000006">
    <property type="protein sequence ID" value="CAF0755459.1"/>
    <property type="molecule type" value="Genomic_DNA"/>
</dbReference>
<dbReference type="FunFam" id="2.40.50.90:FF:000001">
    <property type="entry name" value="Staphylococcal nuclease domain-containing protein"/>
    <property type="match status" value="1"/>
</dbReference>
<dbReference type="SMART" id="SM00333">
    <property type="entry name" value="TUDOR"/>
    <property type="match status" value="1"/>
</dbReference>
<name>A0A813PM67_ADIRI</name>
<evidence type="ECO:0000259" key="7">
    <source>
        <dbReference type="PROSITE" id="PS50830"/>
    </source>
</evidence>
<dbReference type="GO" id="GO:0004518">
    <property type="term" value="F:nuclease activity"/>
    <property type="evidence" value="ECO:0007669"/>
    <property type="project" value="TreeGrafter"/>
</dbReference>
<dbReference type="AlphaFoldDB" id="A0A813PM67"/>
<dbReference type="Gene3D" id="2.40.50.90">
    <property type="match status" value="5"/>
</dbReference>
<dbReference type="PROSITE" id="PS50304">
    <property type="entry name" value="TUDOR"/>
    <property type="match status" value="1"/>
</dbReference>
<feature type="region of interest" description="Disordered" evidence="5">
    <location>
        <begin position="689"/>
        <end position="720"/>
    </location>
</feature>
<protein>
    <recommendedName>
        <fullName evidence="10">Micrococcal nuclease</fullName>
    </recommendedName>
</protein>
<evidence type="ECO:0008006" key="10">
    <source>
        <dbReference type="Google" id="ProtNLM"/>
    </source>
</evidence>
<dbReference type="CDD" id="cd00175">
    <property type="entry name" value="SNc"/>
    <property type="match status" value="1"/>
</dbReference>
<dbReference type="Proteomes" id="UP000663852">
    <property type="component" value="Unassembled WGS sequence"/>
</dbReference>
<dbReference type="InterPro" id="IPR016685">
    <property type="entry name" value="Silence_cplx_Nase-comp_TudorSN"/>
</dbReference>
<organism evidence="8 9">
    <name type="scientific">Adineta ricciae</name>
    <name type="common">Rotifer</name>
    <dbReference type="NCBI Taxonomy" id="249248"/>
    <lineage>
        <taxon>Eukaryota</taxon>
        <taxon>Metazoa</taxon>
        <taxon>Spiralia</taxon>
        <taxon>Gnathifera</taxon>
        <taxon>Rotifera</taxon>
        <taxon>Eurotatoria</taxon>
        <taxon>Bdelloidea</taxon>
        <taxon>Adinetida</taxon>
        <taxon>Adinetidae</taxon>
        <taxon>Adineta</taxon>
    </lineage>
</organism>
<evidence type="ECO:0000256" key="2">
    <source>
        <dbReference type="ARBA" id="ARBA00022490"/>
    </source>
</evidence>
<feature type="domain" description="TNase-like" evidence="7">
    <location>
        <begin position="12"/>
        <end position="164"/>
    </location>
</feature>
<feature type="domain" description="TNase-like" evidence="7">
    <location>
        <begin position="192"/>
        <end position="329"/>
    </location>
</feature>
<feature type="region of interest" description="Disordered" evidence="5">
    <location>
        <begin position="337"/>
        <end position="360"/>
    </location>
</feature>
<dbReference type="FunFam" id="2.40.50.90:FF:000002">
    <property type="entry name" value="Staphylococcal nuclease domain-containing protein"/>
    <property type="match status" value="1"/>
</dbReference>
<feature type="domain" description="TNase-like" evidence="7">
    <location>
        <begin position="549"/>
        <end position="692"/>
    </location>
</feature>
<feature type="domain" description="Tudor" evidence="6">
    <location>
        <begin position="777"/>
        <end position="836"/>
    </location>
</feature>
<dbReference type="PIRSF" id="PIRSF017179">
    <property type="entry name" value="RISC-Tudor-SN"/>
    <property type="match status" value="1"/>
</dbReference>
<dbReference type="InterPro" id="IPR016071">
    <property type="entry name" value="Staphylococal_nuclease_OB-fold"/>
</dbReference>
<proteinExistence type="predicted"/>
<comment type="subcellular location">
    <subcellularLocation>
        <location evidence="1 4">Cytoplasm</location>
    </subcellularLocation>
</comment>
<keyword evidence="2 4" id="KW-0963">Cytoplasm</keyword>
<dbReference type="InterPro" id="IPR035437">
    <property type="entry name" value="SNase_OB-fold_sf"/>
</dbReference>